<reference evidence="1" key="1">
    <citation type="submission" date="2019-02" db="EMBL/GenBank/DDBJ databases">
        <title>Genome sequencing of Clostridium botulinum clinical isolates.</title>
        <authorList>
            <person name="Brunt J."/>
            <person name="Van Vliet A.H.M."/>
            <person name="Stringer S.C."/>
            <person name="Grant K.A."/>
            <person name="Carter A.C."/>
            <person name="Peck M.W."/>
        </authorList>
    </citation>
    <scope>NUCLEOTIDE SEQUENCE</scope>
    <source>
        <strain evidence="1">H114400598</strain>
    </source>
</reference>
<protein>
    <submittedName>
        <fullName evidence="1">BC1881 family protein</fullName>
    </submittedName>
</protein>
<evidence type="ECO:0000313" key="1">
    <source>
        <dbReference type="EMBL" id="NEZ74293.1"/>
    </source>
</evidence>
<sequence length="153" mass="17633">MGKKIKTTDLNLNVSTGTILYVDIDIFRFLYDQEIFCITVQFLDGENYEFFEEVELPEGKVIVNHDDLRKFALNWIFNNVEIVKEAPEVSAQEQLKKLDLSQASIKDLADELVKRKNCVTRLRPEPYEKYSISMENNGTIVDLGPATILKIID</sequence>
<proteinExistence type="predicted"/>
<name>A0A6G4CLI0_CLOBO</name>
<dbReference type="NCBIfam" id="NF033495">
    <property type="entry name" value="phage_BC1881"/>
    <property type="match status" value="1"/>
</dbReference>
<dbReference type="InterPro" id="IPR047901">
    <property type="entry name" value="BC1881-like"/>
</dbReference>
<dbReference type="AlphaFoldDB" id="A0A6G4CLI0"/>
<comment type="caution">
    <text evidence="1">The sequence shown here is derived from an EMBL/GenBank/DDBJ whole genome shotgun (WGS) entry which is preliminary data.</text>
</comment>
<dbReference type="EMBL" id="SGKT01000004">
    <property type="protein sequence ID" value="NEZ74293.1"/>
    <property type="molecule type" value="Genomic_DNA"/>
</dbReference>
<organism evidence="1">
    <name type="scientific">Clostridium botulinum</name>
    <dbReference type="NCBI Taxonomy" id="1491"/>
    <lineage>
        <taxon>Bacteria</taxon>
        <taxon>Bacillati</taxon>
        <taxon>Bacillota</taxon>
        <taxon>Clostridia</taxon>
        <taxon>Eubacteriales</taxon>
        <taxon>Clostridiaceae</taxon>
        <taxon>Clostridium</taxon>
    </lineage>
</organism>
<accession>A0A6G4CLI0</accession>
<gene>
    <name evidence="1" type="ORF">EXM56_02795</name>
</gene>